<protein>
    <recommendedName>
        <fullName evidence="3">Flavodoxin-like fold domain-containing protein</fullName>
    </recommendedName>
</protein>
<gene>
    <name evidence="4" type="ORF">YP76_11445</name>
</gene>
<dbReference type="InterPro" id="IPR029039">
    <property type="entry name" value="Flavoprotein-like_sf"/>
</dbReference>
<dbReference type="PATRIC" id="fig|56193.3.peg.2377"/>
<dbReference type="PANTHER" id="PTHR10204">
    <property type="entry name" value="NAD P H OXIDOREDUCTASE-RELATED"/>
    <property type="match status" value="1"/>
</dbReference>
<evidence type="ECO:0000313" key="5">
    <source>
        <dbReference type="Proteomes" id="UP000033874"/>
    </source>
</evidence>
<dbReference type="Pfam" id="PF02525">
    <property type="entry name" value="Flavodoxin_2"/>
    <property type="match status" value="1"/>
</dbReference>
<dbReference type="EMBL" id="LBIC01000005">
    <property type="protein sequence ID" value="KKW92067.1"/>
    <property type="molecule type" value="Genomic_DNA"/>
</dbReference>
<name>A0A0M3APE9_9SPHN</name>
<dbReference type="Gene3D" id="3.40.50.360">
    <property type="match status" value="1"/>
</dbReference>
<dbReference type="RefSeq" id="WP_046764074.1">
    <property type="nucleotide sequence ID" value="NZ_LBIC01000005.1"/>
</dbReference>
<feature type="domain" description="Flavodoxin-like fold" evidence="3">
    <location>
        <begin position="11"/>
        <end position="194"/>
    </location>
</feature>
<organism evidence="4 5">
    <name type="scientific">Sphingobium chungbukense</name>
    <dbReference type="NCBI Taxonomy" id="56193"/>
    <lineage>
        <taxon>Bacteria</taxon>
        <taxon>Pseudomonadati</taxon>
        <taxon>Pseudomonadota</taxon>
        <taxon>Alphaproteobacteria</taxon>
        <taxon>Sphingomonadales</taxon>
        <taxon>Sphingomonadaceae</taxon>
        <taxon>Sphingobium</taxon>
    </lineage>
</organism>
<evidence type="ECO:0000256" key="2">
    <source>
        <dbReference type="ARBA" id="ARBA00023002"/>
    </source>
</evidence>
<dbReference type="SUPFAM" id="SSF52218">
    <property type="entry name" value="Flavoproteins"/>
    <property type="match status" value="1"/>
</dbReference>
<comment type="caution">
    <text evidence="4">The sequence shown here is derived from an EMBL/GenBank/DDBJ whole genome shotgun (WGS) entry which is preliminary data.</text>
</comment>
<dbReference type="STRING" id="56193.YP76_11445"/>
<evidence type="ECO:0000259" key="3">
    <source>
        <dbReference type="Pfam" id="PF02525"/>
    </source>
</evidence>
<dbReference type="PANTHER" id="PTHR10204:SF34">
    <property type="entry name" value="NAD(P)H DEHYDROGENASE [QUINONE] 1 ISOFORM 1"/>
    <property type="match status" value="1"/>
</dbReference>
<reference evidence="4 5" key="1">
    <citation type="submission" date="2015-04" db="EMBL/GenBank/DDBJ databases">
        <title>Genome sequence of aromatic hydrocarbons-degrading Sphingobium chungbukense DJ77.</title>
        <authorList>
            <person name="Kim Y.-C."/>
            <person name="Chae J.-C."/>
        </authorList>
    </citation>
    <scope>NUCLEOTIDE SEQUENCE [LARGE SCALE GENOMIC DNA]</scope>
    <source>
        <strain evidence="4 5">DJ77</strain>
    </source>
</reference>
<dbReference type="GO" id="GO:0003955">
    <property type="term" value="F:NAD(P)H dehydrogenase (quinone) activity"/>
    <property type="evidence" value="ECO:0007669"/>
    <property type="project" value="TreeGrafter"/>
</dbReference>
<keyword evidence="2" id="KW-0560">Oxidoreductase</keyword>
<evidence type="ECO:0000256" key="1">
    <source>
        <dbReference type="ARBA" id="ARBA00006252"/>
    </source>
</evidence>
<dbReference type="Proteomes" id="UP000033874">
    <property type="component" value="Unassembled WGS sequence"/>
</dbReference>
<dbReference type="GO" id="GO:0005829">
    <property type="term" value="C:cytosol"/>
    <property type="evidence" value="ECO:0007669"/>
    <property type="project" value="TreeGrafter"/>
</dbReference>
<evidence type="ECO:0000313" key="4">
    <source>
        <dbReference type="EMBL" id="KKW92067.1"/>
    </source>
</evidence>
<sequence>MNNPSPSAIRHIVVLAHPDASSFNAAIAATYCEAVREAGQKAVLRDLYRMQFDPVLRNEERPDRKGYRMAPDVSEEWELLAGARVFTFIFPIWFGMPPAMMTGYVDRVLGAGVTSREIQQRSSGNLLGDGHLCTITTSGASEDWLDAQGQSQALRELTGTYLFRGFAMRSNAALHIGDVVEGVDAAFIRDNLDRVRSRVQSLCARVAQDIQGTPAPSPAGNDS</sequence>
<dbReference type="AlphaFoldDB" id="A0A0M3APE9"/>
<dbReference type="InterPro" id="IPR003680">
    <property type="entry name" value="Flavodoxin_fold"/>
</dbReference>
<dbReference type="InterPro" id="IPR051545">
    <property type="entry name" value="NAD(P)H_dehydrogenase_qn"/>
</dbReference>
<proteinExistence type="inferred from homology"/>
<comment type="similarity">
    <text evidence="1">Belongs to the NAD(P)H dehydrogenase (quinone) family.</text>
</comment>
<accession>A0A0M3APE9</accession>
<keyword evidence="5" id="KW-1185">Reference proteome</keyword>